<keyword evidence="3" id="KW-0539">Nucleus</keyword>
<evidence type="ECO:0000313" key="6">
    <source>
        <dbReference type="EMBL" id="OQE40122.1"/>
    </source>
</evidence>
<accession>A0A1V6UNW5</accession>
<reference evidence="7" key="1">
    <citation type="journal article" date="2017" name="Nat. Microbiol.">
        <title>Global analysis of biosynthetic gene clusters reveals vast potential of secondary metabolite production in Penicillium species.</title>
        <authorList>
            <person name="Nielsen J.C."/>
            <person name="Grijseels S."/>
            <person name="Prigent S."/>
            <person name="Ji B."/>
            <person name="Dainat J."/>
            <person name="Nielsen K.F."/>
            <person name="Frisvad J.C."/>
            <person name="Workman M."/>
            <person name="Nielsen J."/>
        </authorList>
    </citation>
    <scope>NUCLEOTIDE SEQUENCE [LARGE SCALE GENOMIC DNA]</scope>
    <source>
        <strain evidence="7">IBT 31321</strain>
    </source>
</reference>
<evidence type="ECO:0000256" key="3">
    <source>
        <dbReference type="ARBA" id="ARBA00023242"/>
    </source>
</evidence>
<dbReference type="InterPro" id="IPR033316">
    <property type="entry name" value="RBBP8-like"/>
</dbReference>
<evidence type="ECO:0000259" key="5">
    <source>
        <dbReference type="Pfam" id="PF08573"/>
    </source>
</evidence>
<dbReference type="GO" id="GO:0003684">
    <property type="term" value="F:damaged DNA binding"/>
    <property type="evidence" value="ECO:0007669"/>
    <property type="project" value="TreeGrafter"/>
</dbReference>
<dbReference type="AlphaFoldDB" id="A0A1V6UNW5"/>
<gene>
    <name evidence="6" type="ORF">PENCOP_c006G08731</name>
</gene>
<proteinExistence type="predicted"/>
<feature type="region of interest" description="Disordered" evidence="4">
    <location>
        <begin position="244"/>
        <end position="287"/>
    </location>
</feature>
<evidence type="ECO:0000313" key="7">
    <source>
        <dbReference type="Proteomes" id="UP000191500"/>
    </source>
</evidence>
<feature type="region of interest" description="Disordered" evidence="4">
    <location>
        <begin position="624"/>
        <end position="655"/>
    </location>
</feature>
<dbReference type="PANTHER" id="PTHR15107:SF0">
    <property type="entry name" value="DNA ENDONUCLEASE ACTIVATOR CTP1 C-TERMINAL DOMAIN-CONTAINING PROTEIN"/>
    <property type="match status" value="1"/>
</dbReference>
<dbReference type="GO" id="GO:0005634">
    <property type="term" value="C:nucleus"/>
    <property type="evidence" value="ECO:0007669"/>
    <property type="project" value="UniProtKB-SubCell"/>
</dbReference>
<comment type="subcellular location">
    <subcellularLocation>
        <location evidence="1">Nucleus</location>
    </subcellularLocation>
</comment>
<comment type="caution">
    <text evidence="6">The sequence shown here is derived from an EMBL/GenBank/DDBJ whole genome shotgun (WGS) entry which is preliminary data.</text>
</comment>
<feature type="domain" description="DNA endonuclease activator Ctp1 C-terminal" evidence="5">
    <location>
        <begin position="537"/>
        <end position="650"/>
    </location>
</feature>
<organism evidence="6 7">
    <name type="scientific">Penicillium coprophilum</name>
    <dbReference type="NCBI Taxonomy" id="36646"/>
    <lineage>
        <taxon>Eukaryota</taxon>
        <taxon>Fungi</taxon>
        <taxon>Dikarya</taxon>
        <taxon>Ascomycota</taxon>
        <taxon>Pezizomycotina</taxon>
        <taxon>Eurotiomycetes</taxon>
        <taxon>Eurotiomycetidae</taxon>
        <taxon>Eurotiales</taxon>
        <taxon>Aspergillaceae</taxon>
        <taxon>Penicillium</taxon>
    </lineage>
</organism>
<dbReference type="Pfam" id="PF08573">
    <property type="entry name" value="SAE2"/>
    <property type="match status" value="1"/>
</dbReference>
<keyword evidence="2" id="KW-0227">DNA damage</keyword>
<feature type="compositionally biased region" description="Polar residues" evidence="4">
    <location>
        <begin position="475"/>
        <end position="500"/>
    </location>
</feature>
<dbReference type="InterPro" id="IPR013882">
    <property type="entry name" value="Ctp1_C"/>
</dbReference>
<dbReference type="STRING" id="36646.A0A1V6UNW5"/>
<feature type="region of interest" description="Disordered" evidence="4">
    <location>
        <begin position="358"/>
        <end position="407"/>
    </location>
</feature>
<name>A0A1V6UNW5_9EURO</name>
<evidence type="ECO:0000256" key="1">
    <source>
        <dbReference type="ARBA" id="ARBA00004123"/>
    </source>
</evidence>
<evidence type="ECO:0000256" key="2">
    <source>
        <dbReference type="ARBA" id="ARBA00022763"/>
    </source>
</evidence>
<dbReference type="PANTHER" id="PTHR15107">
    <property type="entry name" value="RETINOBLASTOMA BINDING PROTEIN 8"/>
    <property type="match status" value="1"/>
</dbReference>
<feature type="compositionally biased region" description="Polar residues" evidence="4">
    <location>
        <begin position="373"/>
        <end position="383"/>
    </location>
</feature>
<keyword evidence="7" id="KW-1185">Reference proteome</keyword>
<feature type="region of interest" description="Disordered" evidence="4">
    <location>
        <begin position="183"/>
        <end position="202"/>
    </location>
</feature>
<evidence type="ECO:0000256" key="4">
    <source>
        <dbReference type="SAM" id="MobiDB-lite"/>
    </source>
</evidence>
<dbReference type="EMBL" id="MDDG01000006">
    <property type="protein sequence ID" value="OQE40122.1"/>
    <property type="molecule type" value="Genomic_DNA"/>
</dbReference>
<dbReference type="GO" id="GO:0010792">
    <property type="term" value="P:DNA double-strand break processing involved in repair via single-strand annealing"/>
    <property type="evidence" value="ECO:0007669"/>
    <property type="project" value="TreeGrafter"/>
</dbReference>
<sequence>MEVVKELHSAVANACEASFDNAYKQIKSHIDAHAKEAEIKESIASQAQRQSEITIRELRRDITILRSELRKYEVDPGDLELPERYANLKSEFDPKNLWGDDLDDNDHHNLRNSRKRVEAKYTALYTNLQTFIQTWSGLKSRVLQHKKKLRRWDQQLEREEFSLVLNGRPVKFRRVQGLTSEDVGEEYSQAQASSKKRPREECPEFPAKAIELSQKRTRADNVHANLKVEEDSQRMIHGPTSESAYTQFSSARPDIEPSENSDTMRPLSNVTRQRIRQSSSPTLPGRNLVHSRRTVIGPEHPTIVKNELMSSSPTRGVVHNSEQQFLSTQDLDEIGDPIRTPMKRKAYRDVNIADAWNSENSMSNAHNTKPKSPRQQNSQQSHILQPVDGNARNVALPARGSSTKRLQDLERRAIPALAEDGDDATSLRTFSEVGSGVNARPLEAKNNGGYAQRRLENLLERSVASKSPLRLLSKASGSDSTMANETPQSDQTRPHMSSQMVPEIDPEDEPLRARPLHRLGLGHFKINPARNQGLDYAYDAVVRKKDDRKCISGCTRPGCCGDRFRAMARLGGLPGKSGAEQEDADQVILQEFVGEDTQVLRNMTSKERENLLVEARARALANQYGRHRHTHQRAQSPPGFWRTDMPNTQEEEDDLEAAKRLEREKVEERYREAMRPGGLWIWADE</sequence>
<feature type="compositionally biased region" description="Polar residues" evidence="4">
    <location>
        <begin position="358"/>
        <end position="367"/>
    </location>
</feature>
<feature type="region of interest" description="Disordered" evidence="4">
    <location>
        <begin position="469"/>
        <end position="502"/>
    </location>
</feature>
<protein>
    <recommendedName>
        <fullName evidence="5">DNA endonuclease activator Ctp1 C-terminal domain-containing protein</fullName>
    </recommendedName>
</protein>
<feature type="compositionally biased region" description="Polar residues" evidence="4">
    <location>
        <begin position="258"/>
        <end position="282"/>
    </location>
</feature>
<dbReference type="Proteomes" id="UP000191500">
    <property type="component" value="Unassembled WGS sequence"/>
</dbReference>